<evidence type="ECO:0000256" key="1">
    <source>
        <dbReference type="SAM" id="MobiDB-lite"/>
    </source>
</evidence>
<feature type="region of interest" description="Disordered" evidence="1">
    <location>
        <begin position="65"/>
        <end position="106"/>
    </location>
</feature>
<dbReference type="EMBL" id="OU895878">
    <property type="protein sequence ID" value="CAG9804721.1"/>
    <property type="molecule type" value="Genomic_DNA"/>
</dbReference>
<gene>
    <name evidence="2" type="ORF">CHIRRI_LOCUS7600</name>
</gene>
<proteinExistence type="predicted"/>
<dbReference type="Proteomes" id="UP001153620">
    <property type="component" value="Chromosome 2"/>
</dbReference>
<reference evidence="2" key="1">
    <citation type="submission" date="2022-01" db="EMBL/GenBank/DDBJ databases">
        <authorList>
            <person name="King R."/>
        </authorList>
    </citation>
    <scope>NUCLEOTIDE SEQUENCE</scope>
</reference>
<feature type="compositionally biased region" description="Acidic residues" evidence="1">
    <location>
        <begin position="65"/>
        <end position="75"/>
    </location>
</feature>
<protein>
    <submittedName>
        <fullName evidence="2">Uncharacterized protein</fullName>
    </submittedName>
</protein>
<evidence type="ECO:0000313" key="2">
    <source>
        <dbReference type="EMBL" id="CAG9804721.1"/>
    </source>
</evidence>
<feature type="compositionally biased region" description="Basic and acidic residues" evidence="1">
    <location>
        <begin position="91"/>
        <end position="100"/>
    </location>
</feature>
<accession>A0A9N9RVV6</accession>
<keyword evidence="3" id="KW-1185">Reference proteome</keyword>
<organism evidence="2 3">
    <name type="scientific">Chironomus riparius</name>
    <dbReference type="NCBI Taxonomy" id="315576"/>
    <lineage>
        <taxon>Eukaryota</taxon>
        <taxon>Metazoa</taxon>
        <taxon>Ecdysozoa</taxon>
        <taxon>Arthropoda</taxon>
        <taxon>Hexapoda</taxon>
        <taxon>Insecta</taxon>
        <taxon>Pterygota</taxon>
        <taxon>Neoptera</taxon>
        <taxon>Endopterygota</taxon>
        <taxon>Diptera</taxon>
        <taxon>Nematocera</taxon>
        <taxon>Chironomoidea</taxon>
        <taxon>Chironomidae</taxon>
        <taxon>Chironominae</taxon>
        <taxon>Chironomus</taxon>
    </lineage>
</organism>
<sequence>MSKRDGHDDNYLADNKIQYETKIEELVYLIANHHVQPEQVDANPDDINSLVARLCDVMFPLGYSSDDDVSPDVNDEMINPFLSDNFDDFSDSDKEHDSEATRSANS</sequence>
<dbReference type="AlphaFoldDB" id="A0A9N9RVV6"/>
<evidence type="ECO:0000313" key="3">
    <source>
        <dbReference type="Proteomes" id="UP001153620"/>
    </source>
</evidence>
<reference evidence="2" key="2">
    <citation type="submission" date="2022-10" db="EMBL/GenBank/DDBJ databases">
        <authorList>
            <consortium name="ENA_rothamsted_submissions"/>
            <consortium name="culmorum"/>
            <person name="King R."/>
        </authorList>
    </citation>
    <scope>NUCLEOTIDE SEQUENCE</scope>
</reference>
<name>A0A9N9RVV6_9DIPT</name>